<evidence type="ECO:0000313" key="5">
    <source>
        <dbReference type="Proteomes" id="UP000249524"/>
    </source>
</evidence>
<dbReference type="Gene3D" id="3.40.630.30">
    <property type="match status" value="1"/>
</dbReference>
<dbReference type="Pfam" id="PF00583">
    <property type="entry name" value="Acetyltransf_1"/>
    <property type="match status" value="1"/>
</dbReference>
<keyword evidence="5" id="KW-1185">Reference proteome</keyword>
<name>A0A328B7T0_9CAUL</name>
<gene>
    <name evidence="4" type="ORF">DJ019_18795</name>
</gene>
<evidence type="ECO:0000313" key="4">
    <source>
        <dbReference type="EMBL" id="RAK62471.1"/>
    </source>
</evidence>
<dbReference type="GO" id="GO:0016747">
    <property type="term" value="F:acyltransferase activity, transferring groups other than amino-acyl groups"/>
    <property type="evidence" value="ECO:0007669"/>
    <property type="project" value="InterPro"/>
</dbReference>
<dbReference type="CDD" id="cd04301">
    <property type="entry name" value="NAT_SF"/>
    <property type="match status" value="1"/>
</dbReference>
<organism evidence="4 5">
    <name type="scientific">Phenylobacterium kunshanense</name>
    <dbReference type="NCBI Taxonomy" id="1445034"/>
    <lineage>
        <taxon>Bacteria</taxon>
        <taxon>Pseudomonadati</taxon>
        <taxon>Pseudomonadota</taxon>
        <taxon>Alphaproteobacteria</taxon>
        <taxon>Caulobacterales</taxon>
        <taxon>Caulobacteraceae</taxon>
        <taxon>Phenylobacterium</taxon>
    </lineage>
</organism>
<keyword evidence="2" id="KW-0012">Acyltransferase</keyword>
<sequence>MTGLKVRPARREDAAAITEIYNQGIEDRIATFETEPRAVAAIEAWFDTALAIVVVEDPAGEVAGYAVAHPYADRCCYRGIGEFSVYVRRSHRGHGVGAAAMGALIEAAREKGLWKLLSRVFPENRASLALMARMGFEEIGVHRKHGKLEGVWMDTVIVERLIPENLD</sequence>
<reference evidence="4 5" key="1">
    <citation type="submission" date="2018-05" db="EMBL/GenBank/DDBJ databases">
        <authorList>
            <person name="Lanie J.A."/>
            <person name="Ng W.-L."/>
            <person name="Kazmierczak K.M."/>
            <person name="Andrzejewski T.M."/>
            <person name="Davidsen T.M."/>
            <person name="Wayne K.J."/>
            <person name="Tettelin H."/>
            <person name="Glass J.I."/>
            <person name="Rusch D."/>
            <person name="Podicherti R."/>
            <person name="Tsui H.-C.T."/>
            <person name="Winkler M.E."/>
        </authorList>
    </citation>
    <scope>NUCLEOTIDE SEQUENCE [LARGE SCALE GENOMIC DNA]</scope>
    <source>
        <strain evidence="4 5">BUT-10</strain>
    </source>
</reference>
<keyword evidence="1 4" id="KW-0808">Transferase</keyword>
<comment type="caution">
    <text evidence="4">The sequence shown here is derived from an EMBL/GenBank/DDBJ whole genome shotgun (WGS) entry which is preliminary data.</text>
</comment>
<dbReference type="AlphaFoldDB" id="A0A328B7T0"/>
<dbReference type="Proteomes" id="UP000249524">
    <property type="component" value="Unassembled WGS sequence"/>
</dbReference>
<dbReference type="PROSITE" id="PS51186">
    <property type="entry name" value="GNAT"/>
    <property type="match status" value="1"/>
</dbReference>
<dbReference type="SUPFAM" id="SSF55729">
    <property type="entry name" value="Acyl-CoA N-acyltransferases (Nat)"/>
    <property type="match status" value="1"/>
</dbReference>
<accession>A0A328B7T0</accession>
<evidence type="ECO:0000256" key="2">
    <source>
        <dbReference type="ARBA" id="ARBA00023315"/>
    </source>
</evidence>
<dbReference type="InterPro" id="IPR000182">
    <property type="entry name" value="GNAT_dom"/>
</dbReference>
<dbReference type="NCBIfam" id="NF040503">
    <property type="entry name" value="resist_ArsN1a"/>
    <property type="match status" value="1"/>
</dbReference>
<evidence type="ECO:0000259" key="3">
    <source>
        <dbReference type="PROSITE" id="PS51186"/>
    </source>
</evidence>
<feature type="domain" description="N-acetyltransferase" evidence="3">
    <location>
        <begin position="4"/>
        <end position="158"/>
    </location>
</feature>
<dbReference type="PANTHER" id="PTHR43072">
    <property type="entry name" value="N-ACETYLTRANSFERASE"/>
    <property type="match status" value="1"/>
</dbReference>
<proteinExistence type="predicted"/>
<dbReference type="EMBL" id="QFYS01000011">
    <property type="protein sequence ID" value="RAK62471.1"/>
    <property type="molecule type" value="Genomic_DNA"/>
</dbReference>
<evidence type="ECO:0000256" key="1">
    <source>
        <dbReference type="ARBA" id="ARBA00022679"/>
    </source>
</evidence>
<dbReference type="InterPro" id="IPR016181">
    <property type="entry name" value="Acyl_CoA_acyltransferase"/>
</dbReference>
<dbReference type="OrthoDB" id="5459937at2"/>
<dbReference type="PANTHER" id="PTHR43072:SF23">
    <property type="entry name" value="UPF0039 PROTEIN C11D3.02C"/>
    <property type="match status" value="1"/>
</dbReference>
<protein>
    <submittedName>
        <fullName evidence="4">N-acetyltransferase</fullName>
    </submittedName>
</protein>
<dbReference type="RefSeq" id="WP_111277942.1">
    <property type="nucleotide sequence ID" value="NZ_QFYS01000011.1"/>
</dbReference>